<dbReference type="EC" id="2.4.2.31" evidence="11"/>
<accession>A0A7L1V8T4</accession>
<keyword evidence="4" id="KW-0800">Toxin</keyword>
<dbReference type="SUPFAM" id="SSF56399">
    <property type="entry name" value="ADP-ribosylation"/>
    <property type="match status" value="1"/>
</dbReference>
<protein>
    <recommendedName>
        <fullName evidence="11">NAD(P)(+)--arginine ADP-ribosyltransferase</fullName>
        <ecNumber evidence="11">2.4.2.31</ecNumber>
    </recommendedName>
    <alternativeName>
        <fullName evidence="11">Mono(ADP-ribosyl)transferase</fullName>
    </alternativeName>
</protein>
<dbReference type="GO" id="GO:0003950">
    <property type="term" value="F:NAD+ poly-ADP-ribosyltransferase activity"/>
    <property type="evidence" value="ECO:0007669"/>
    <property type="project" value="TreeGrafter"/>
</dbReference>
<dbReference type="GO" id="GO:0106274">
    <property type="term" value="F:NAD+-protein-arginine ADP-ribosyltransferase activity"/>
    <property type="evidence" value="ECO:0007669"/>
    <property type="project" value="UniProtKB-EC"/>
</dbReference>
<evidence type="ECO:0000256" key="1">
    <source>
        <dbReference type="ARBA" id="ARBA00004613"/>
    </source>
</evidence>
<evidence type="ECO:0000313" key="13">
    <source>
        <dbReference type="Proteomes" id="UP000583915"/>
    </source>
</evidence>
<dbReference type="Proteomes" id="UP000583915">
    <property type="component" value="Unassembled WGS sequence"/>
</dbReference>
<comment type="subcellular location">
    <subcellularLocation>
        <location evidence="1">Secreted</location>
    </subcellularLocation>
</comment>
<evidence type="ECO:0000256" key="5">
    <source>
        <dbReference type="ARBA" id="ARBA00022676"/>
    </source>
</evidence>
<dbReference type="GO" id="GO:0016779">
    <property type="term" value="F:nucleotidyltransferase activity"/>
    <property type="evidence" value="ECO:0007669"/>
    <property type="project" value="UniProtKB-KW"/>
</dbReference>
<dbReference type="PANTHER" id="PTHR10339">
    <property type="entry name" value="ADP-RIBOSYLTRANSFERASE"/>
    <property type="match status" value="1"/>
</dbReference>
<evidence type="ECO:0000256" key="6">
    <source>
        <dbReference type="ARBA" id="ARBA00022679"/>
    </source>
</evidence>
<dbReference type="PRINTS" id="PR00970">
    <property type="entry name" value="RIBTRNSFRASE"/>
</dbReference>
<dbReference type="Pfam" id="PF01129">
    <property type="entry name" value="ART"/>
    <property type="match status" value="1"/>
</dbReference>
<keyword evidence="11" id="KW-0520">NAD</keyword>
<comment type="similarity">
    <text evidence="2 11">Belongs to the Arg-specific ADP-ribosyltransferase family.</text>
</comment>
<keyword evidence="3" id="KW-0964">Secreted</keyword>
<keyword evidence="7" id="KW-0548">Nucleotidyltransferase</keyword>
<evidence type="ECO:0000256" key="8">
    <source>
        <dbReference type="ARBA" id="ARBA00022857"/>
    </source>
</evidence>
<evidence type="ECO:0000256" key="2">
    <source>
        <dbReference type="ARBA" id="ARBA00009558"/>
    </source>
</evidence>
<keyword evidence="9" id="KW-0843">Virulence</keyword>
<dbReference type="GO" id="GO:0090729">
    <property type="term" value="F:toxin activity"/>
    <property type="evidence" value="ECO:0007669"/>
    <property type="project" value="UniProtKB-KW"/>
</dbReference>
<evidence type="ECO:0000256" key="4">
    <source>
        <dbReference type="ARBA" id="ARBA00022656"/>
    </source>
</evidence>
<evidence type="ECO:0000256" key="10">
    <source>
        <dbReference type="ARBA" id="ARBA00047597"/>
    </source>
</evidence>
<dbReference type="InterPro" id="IPR000768">
    <property type="entry name" value="ART"/>
</dbReference>
<dbReference type="GO" id="GO:0005576">
    <property type="term" value="C:extracellular region"/>
    <property type="evidence" value="ECO:0007669"/>
    <property type="project" value="UniProtKB-SubCell"/>
</dbReference>
<feature type="non-terminal residue" evidence="12">
    <location>
        <position position="238"/>
    </location>
</feature>
<comment type="catalytic activity">
    <reaction evidence="10 11">
        <text>L-arginyl-[protein] + NAD(+) = N(omega)-(ADP-D-ribosyl)-L-arginyl-[protein] + nicotinamide + H(+)</text>
        <dbReference type="Rhea" id="RHEA:19149"/>
        <dbReference type="Rhea" id="RHEA-COMP:10532"/>
        <dbReference type="Rhea" id="RHEA-COMP:15087"/>
        <dbReference type="ChEBI" id="CHEBI:15378"/>
        <dbReference type="ChEBI" id="CHEBI:17154"/>
        <dbReference type="ChEBI" id="CHEBI:29965"/>
        <dbReference type="ChEBI" id="CHEBI:57540"/>
        <dbReference type="ChEBI" id="CHEBI:142554"/>
        <dbReference type="EC" id="2.4.2.31"/>
    </reaction>
</comment>
<dbReference type="PANTHER" id="PTHR10339:SF25">
    <property type="entry name" value="SECRETED EXOENZYME S"/>
    <property type="match status" value="1"/>
</dbReference>
<feature type="non-terminal residue" evidence="12">
    <location>
        <position position="1"/>
    </location>
</feature>
<dbReference type="EMBL" id="VXBS01005667">
    <property type="protein sequence ID" value="NXO81729.1"/>
    <property type="molecule type" value="Genomic_DNA"/>
</dbReference>
<keyword evidence="5 11" id="KW-0328">Glycosyltransferase</keyword>
<comment type="caution">
    <text evidence="12">The sequence shown here is derived from an EMBL/GenBank/DDBJ whole genome shotgun (WGS) entry which is preliminary data.</text>
</comment>
<evidence type="ECO:0000256" key="11">
    <source>
        <dbReference type="RuleBase" id="RU361228"/>
    </source>
</evidence>
<keyword evidence="6 11" id="KW-0808">Transferase</keyword>
<name>A0A7L1V8T4_SITEU</name>
<dbReference type="Gene3D" id="3.90.176.10">
    <property type="entry name" value="Toxin ADP-ribosyltransferase, Chain A, domain 1"/>
    <property type="match status" value="1"/>
</dbReference>
<evidence type="ECO:0000256" key="3">
    <source>
        <dbReference type="ARBA" id="ARBA00022525"/>
    </source>
</evidence>
<keyword evidence="13" id="KW-1185">Reference proteome</keyword>
<dbReference type="InterPro" id="IPR050999">
    <property type="entry name" value="ADP-ribosyltransferase_ARG"/>
</dbReference>
<proteinExistence type="inferred from homology"/>
<organism evidence="12 13">
    <name type="scientific">Sitta europaea</name>
    <name type="common">Eurasian nuthatch</name>
    <dbReference type="NCBI Taxonomy" id="50251"/>
    <lineage>
        <taxon>Eukaryota</taxon>
        <taxon>Metazoa</taxon>
        <taxon>Chordata</taxon>
        <taxon>Craniata</taxon>
        <taxon>Vertebrata</taxon>
        <taxon>Euteleostomi</taxon>
        <taxon>Archelosauria</taxon>
        <taxon>Archosauria</taxon>
        <taxon>Dinosauria</taxon>
        <taxon>Saurischia</taxon>
        <taxon>Theropoda</taxon>
        <taxon>Coelurosauria</taxon>
        <taxon>Aves</taxon>
        <taxon>Neognathae</taxon>
        <taxon>Neoaves</taxon>
        <taxon>Telluraves</taxon>
        <taxon>Australaves</taxon>
        <taxon>Passeriformes</taxon>
        <taxon>Sittidae</taxon>
        <taxon>Sitta</taxon>
    </lineage>
</organism>
<keyword evidence="8 11" id="KW-0521">NADP</keyword>
<evidence type="ECO:0000313" key="12">
    <source>
        <dbReference type="EMBL" id="NXO81729.1"/>
    </source>
</evidence>
<evidence type="ECO:0000256" key="7">
    <source>
        <dbReference type="ARBA" id="ARBA00022695"/>
    </source>
</evidence>
<evidence type="ECO:0000256" key="9">
    <source>
        <dbReference type="ARBA" id="ARBA00023026"/>
    </source>
</evidence>
<sequence length="238" mass="26705">LVSLDMAPDAFDDRYEGCGAAMAAALPALHQLESRQSSLYARSWAKARAEWRSWGSLLTPLNPDQATALTALGLRDLYEAFNEAVSTAGRSRQEYRDKFRFKALHFLVTQALGRLREARGARCLLVNLDLCGVRYVVWPGNTVRFGFFLLAPWTLTRATCPGKSTRLQVYTCHSGDFHLHLQHLNKEVVLIPPFETFKVHTVTEAGDETRILLMHEGTLNNYNCEWLRGDSTGDSTGD</sequence>
<gene>
    <name evidence="12" type="primary">Art1</name>
    <name evidence="12" type="ORF">SITEUR_R11674</name>
</gene>
<dbReference type="AlphaFoldDB" id="A0A7L1V8T4"/>
<reference evidence="12 13" key="1">
    <citation type="submission" date="2019-09" db="EMBL/GenBank/DDBJ databases">
        <title>Bird 10,000 Genomes (B10K) Project - Family phase.</title>
        <authorList>
            <person name="Zhang G."/>
        </authorList>
    </citation>
    <scope>NUCLEOTIDE SEQUENCE [LARGE SCALE GENOMIC DNA]</scope>
    <source>
        <strain evidence="12">B10K-DU-002-25</strain>
        <tissue evidence="12">Muscle</tissue>
    </source>
</reference>